<evidence type="ECO:0000313" key="2">
    <source>
        <dbReference type="EMBL" id="VCX27588.1"/>
    </source>
</evidence>
<feature type="compositionally biased region" description="Basic and acidic residues" evidence="1">
    <location>
        <begin position="1"/>
        <end position="17"/>
    </location>
</feature>
<proteinExistence type="predicted"/>
<organism evidence="2 3">
    <name type="scientific">Gulo gulo</name>
    <name type="common">Wolverine</name>
    <name type="synonym">Gluton</name>
    <dbReference type="NCBI Taxonomy" id="48420"/>
    <lineage>
        <taxon>Eukaryota</taxon>
        <taxon>Metazoa</taxon>
        <taxon>Chordata</taxon>
        <taxon>Craniata</taxon>
        <taxon>Vertebrata</taxon>
        <taxon>Euteleostomi</taxon>
        <taxon>Mammalia</taxon>
        <taxon>Eutheria</taxon>
        <taxon>Laurasiatheria</taxon>
        <taxon>Carnivora</taxon>
        <taxon>Caniformia</taxon>
        <taxon>Musteloidea</taxon>
        <taxon>Mustelidae</taxon>
        <taxon>Guloninae</taxon>
        <taxon>Gulo</taxon>
    </lineage>
</organism>
<name>A0A9X9M231_GULGU</name>
<accession>A0A9X9M231</accession>
<gene>
    <name evidence="2" type="ORF">BN2614_LOCUS3</name>
</gene>
<sequence length="109" mass="12012">MAGDGARDAAPRPREHPAPSQWCPEGRPGQRRLKQKQSDTEDARRCLKFGTTNSQQNTVTTFNSARQMGLCAPKGHRTCGFIPEACIKTVKTNTPYETGAALSLQRRDP</sequence>
<feature type="region of interest" description="Disordered" evidence="1">
    <location>
        <begin position="1"/>
        <end position="42"/>
    </location>
</feature>
<dbReference type="EMBL" id="CYRY02037718">
    <property type="protein sequence ID" value="VCX27588.1"/>
    <property type="molecule type" value="Genomic_DNA"/>
</dbReference>
<dbReference type="AlphaFoldDB" id="A0A9X9M231"/>
<protein>
    <submittedName>
        <fullName evidence="2">Uncharacterized protein</fullName>
    </submittedName>
</protein>
<dbReference type="Proteomes" id="UP000269945">
    <property type="component" value="Unassembled WGS sequence"/>
</dbReference>
<reference evidence="2 3" key="1">
    <citation type="submission" date="2018-10" db="EMBL/GenBank/DDBJ databases">
        <authorList>
            <person name="Ekblom R."/>
            <person name="Jareborg N."/>
        </authorList>
    </citation>
    <scope>NUCLEOTIDE SEQUENCE [LARGE SCALE GENOMIC DNA]</scope>
    <source>
        <tissue evidence="2">Muscle</tissue>
    </source>
</reference>
<comment type="caution">
    <text evidence="2">The sequence shown here is derived from an EMBL/GenBank/DDBJ whole genome shotgun (WGS) entry which is preliminary data.</text>
</comment>
<evidence type="ECO:0000313" key="3">
    <source>
        <dbReference type="Proteomes" id="UP000269945"/>
    </source>
</evidence>
<keyword evidence="3" id="KW-1185">Reference proteome</keyword>
<evidence type="ECO:0000256" key="1">
    <source>
        <dbReference type="SAM" id="MobiDB-lite"/>
    </source>
</evidence>
<feature type="non-terminal residue" evidence="2">
    <location>
        <position position="109"/>
    </location>
</feature>